<dbReference type="Gene3D" id="2.30.29.30">
    <property type="entry name" value="Pleckstrin-homology domain (PH domain)/Phosphotyrosine-binding domain (PTB)"/>
    <property type="match status" value="1"/>
</dbReference>
<dbReference type="PROSITE" id="PS51285">
    <property type="entry name" value="AGC_KINASE_CTER"/>
    <property type="match status" value="1"/>
</dbReference>
<dbReference type="InterPro" id="IPR045270">
    <property type="entry name" value="STKc_AGC"/>
</dbReference>
<dbReference type="InterPro" id="IPR000719">
    <property type="entry name" value="Prot_kinase_dom"/>
</dbReference>
<evidence type="ECO:0000313" key="10">
    <source>
        <dbReference type="EMBL" id="KAK8896752.1"/>
    </source>
</evidence>
<dbReference type="InterPro" id="IPR000961">
    <property type="entry name" value="AGC-kinase_C"/>
</dbReference>
<evidence type="ECO:0000256" key="1">
    <source>
        <dbReference type="ARBA" id="ARBA00006935"/>
    </source>
</evidence>
<keyword evidence="4" id="KW-0547">Nucleotide-binding</keyword>
<dbReference type="Pfam" id="PF00069">
    <property type="entry name" value="Pkinase"/>
    <property type="match status" value="2"/>
</dbReference>
<keyword evidence="5 10" id="KW-0418">Kinase</keyword>
<dbReference type="EMBL" id="JAPFFF010000002">
    <property type="protein sequence ID" value="KAK8896752.1"/>
    <property type="molecule type" value="Genomic_DNA"/>
</dbReference>
<evidence type="ECO:0000256" key="5">
    <source>
        <dbReference type="ARBA" id="ARBA00022777"/>
    </source>
</evidence>
<evidence type="ECO:0000259" key="9">
    <source>
        <dbReference type="PROSITE" id="PS51285"/>
    </source>
</evidence>
<feature type="domain" description="PH" evidence="7">
    <location>
        <begin position="10"/>
        <end position="103"/>
    </location>
</feature>
<comment type="similarity">
    <text evidence="1">Belongs to the protein kinase superfamily. AGC Ser/Thr protein kinase family. RAC subfamily.</text>
</comment>
<evidence type="ECO:0000256" key="3">
    <source>
        <dbReference type="ARBA" id="ARBA00022679"/>
    </source>
</evidence>
<dbReference type="PROSITE" id="PS00108">
    <property type="entry name" value="PROTEIN_KINASE_ST"/>
    <property type="match status" value="1"/>
</dbReference>
<evidence type="ECO:0000259" key="7">
    <source>
        <dbReference type="PROSITE" id="PS50003"/>
    </source>
</evidence>
<dbReference type="SUPFAM" id="SSF56112">
    <property type="entry name" value="Protein kinase-like (PK-like)"/>
    <property type="match status" value="1"/>
</dbReference>
<dbReference type="Gene3D" id="1.10.510.10">
    <property type="entry name" value="Transferase(Phosphotransferase) domain 1"/>
    <property type="match status" value="1"/>
</dbReference>
<dbReference type="SUPFAM" id="SSF50729">
    <property type="entry name" value="PH domain-like"/>
    <property type="match status" value="1"/>
</dbReference>
<keyword evidence="3" id="KW-0808">Transferase</keyword>
<sequence length="500" mass="58032">MMKANSPPVSKTYEGWLNSPTFIFKIWSRRWYTLNGLSLSFYFSPKGKVRGTISLQDSKIEIDNESKKKFAFKITTPKKIYSFQASTEEELNQWMDAIMINNGQKITKISIEDFDILKVLGRGSLGKVQLARYKRTNKLYALKSISKAKFESIKSIVQVINEKNALVSISHPFIVSAEYAFQTETYIFIAMDYVPGGELLKQLEIEAQNDETSYSEYRDSYEESNSHKEATNLDLTNCKPISYYDNYNYGGFTVRRGRLYAAQLALSIQYLHSIGFVHRDLKPSNILIDKDGYIKLIDFGFVKEKMFGIFAQTSTFCGTPMYAAPEIIKRKPYGRSVDWWSFGVILYELIFYDTPFFSQNMNTLFQKITDENFTFHSKFSIEGETINGSGENEIPFVLYDFLNKLLTKDPRDRLGTYDEEEIFNHPFFDGIEWKKLINKEVQMEWKPDLKDENDVSCFYDQFTKEKPKFSVVDPLYILDETNEALTNFTYINADGVLSNF</sequence>
<dbReference type="Pfam" id="PF00169">
    <property type="entry name" value="PH"/>
    <property type="match status" value="1"/>
</dbReference>
<dbReference type="InterPro" id="IPR011993">
    <property type="entry name" value="PH-like_dom_sf"/>
</dbReference>
<accession>A0ABR2L061</accession>
<keyword evidence="6" id="KW-0067">ATP-binding</keyword>
<proteinExistence type="inferred from homology"/>
<reference evidence="10 11" key="1">
    <citation type="submission" date="2024-04" db="EMBL/GenBank/DDBJ databases">
        <title>Tritrichomonas musculus Genome.</title>
        <authorList>
            <person name="Alves-Ferreira E."/>
            <person name="Grigg M."/>
            <person name="Lorenzi H."/>
            <person name="Galac M."/>
        </authorList>
    </citation>
    <scope>NUCLEOTIDE SEQUENCE [LARGE SCALE GENOMIC DNA]</scope>
    <source>
        <strain evidence="10 11">EAF2021</strain>
    </source>
</reference>
<dbReference type="PANTHER" id="PTHR24351">
    <property type="entry name" value="RIBOSOMAL PROTEIN S6 KINASE"/>
    <property type="match status" value="1"/>
</dbReference>
<evidence type="ECO:0000256" key="2">
    <source>
        <dbReference type="ARBA" id="ARBA00022527"/>
    </source>
</evidence>
<dbReference type="InterPro" id="IPR001849">
    <property type="entry name" value="PH_domain"/>
</dbReference>
<dbReference type="Proteomes" id="UP001470230">
    <property type="component" value="Unassembled WGS sequence"/>
</dbReference>
<dbReference type="SMART" id="SM00233">
    <property type="entry name" value="PH"/>
    <property type="match status" value="1"/>
</dbReference>
<dbReference type="GO" id="GO:0016301">
    <property type="term" value="F:kinase activity"/>
    <property type="evidence" value="ECO:0007669"/>
    <property type="project" value="UniProtKB-KW"/>
</dbReference>
<keyword evidence="11" id="KW-1185">Reference proteome</keyword>
<dbReference type="SMART" id="SM00220">
    <property type="entry name" value="S_TKc"/>
    <property type="match status" value="1"/>
</dbReference>
<dbReference type="SMART" id="SM00133">
    <property type="entry name" value="S_TK_X"/>
    <property type="match status" value="1"/>
</dbReference>
<gene>
    <name evidence="10" type="ORF">M9Y10_014669</name>
</gene>
<evidence type="ECO:0000259" key="8">
    <source>
        <dbReference type="PROSITE" id="PS50011"/>
    </source>
</evidence>
<protein>
    <submittedName>
        <fullName evidence="10">RAC-gamma serine/threonine-protein kinase</fullName>
    </submittedName>
</protein>
<evidence type="ECO:0000313" key="11">
    <source>
        <dbReference type="Proteomes" id="UP001470230"/>
    </source>
</evidence>
<feature type="domain" description="AGC-kinase C-terminal" evidence="9">
    <location>
        <begin position="429"/>
        <end position="500"/>
    </location>
</feature>
<evidence type="ECO:0000256" key="6">
    <source>
        <dbReference type="ARBA" id="ARBA00022840"/>
    </source>
</evidence>
<evidence type="ECO:0000256" key="4">
    <source>
        <dbReference type="ARBA" id="ARBA00022741"/>
    </source>
</evidence>
<dbReference type="InterPro" id="IPR011009">
    <property type="entry name" value="Kinase-like_dom_sf"/>
</dbReference>
<organism evidence="10 11">
    <name type="scientific">Tritrichomonas musculus</name>
    <dbReference type="NCBI Taxonomy" id="1915356"/>
    <lineage>
        <taxon>Eukaryota</taxon>
        <taxon>Metamonada</taxon>
        <taxon>Parabasalia</taxon>
        <taxon>Tritrichomonadida</taxon>
        <taxon>Tritrichomonadidae</taxon>
        <taxon>Tritrichomonas</taxon>
    </lineage>
</organism>
<dbReference type="InterPro" id="IPR008271">
    <property type="entry name" value="Ser/Thr_kinase_AS"/>
</dbReference>
<keyword evidence="2" id="KW-0723">Serine/threonine-protein kinase</keyword>
<dbReference type="PROSITE" id="PS50003">
    <property type="entry name" value="PH_DOMAIN"/>
    <property type="match status" value="1"/>
</dbReference>
<comment type="caution">
    <text evidence="10">The sequence shown here is derived from an EMBL/GenBank/DDBJ whole genome shotgun (WGS) entry which is preliminary data.</text>
</comment>
<dbReference type="CDD" id="cd00821">
    <property type="entry name" value="PH"/>
    <property type="match status" value="1"/>
</dbReference>
<dbReference type="Gene3D" id="3.30.200.20">
    <property type="entry name" value="Phosphorylase Kinase, domain 1"/>
    <property type="match status" value="2"/>
</dbReference>
<name>A0ABR2L061_9EUKA</name>
<dbReference type="PROSITE" id="PS50011">
    <property type="entry name" value="PROTEIN_KINASE_DOM"/>
    <property type="match status" value="1"/>
</dbReference>
<feature type="domain" description="Protein kinase" evidence="8">
    <location>
        <begin position="114"/>
        <end position="428"/>
    </location>
</feature>
<dbReference type="CDD" id="cd05123">
    <property type="entry name" value="STKc_AGC"/>
    <property type="match status" value="1"/>
</dbReference>